<organism evidence="1 2">
    <name type="scientific">Panagrolaimus sp. JU765</name>
    <dbReference type="NCBI Taxonomy" id="591449"/>
    <lineage>
        <taxon>Eukaryota</taxon>
        <taxon>Metazoa</taxon>
        <taxon>Ecdysozoa</taxon>
        <taxon>Nematoda</taxon>
        <taxon>Chromadorea</taxon>
        <taxon>Rhabditida</taxon>
        <taxon>Tylenchina</taxon>
        <taxon>Panagrolaimomorpha</taxon>
        <taxon>Panagrolaimoidea</taxon>
        <taxon>Panagrolaimidae</taxon>
        <taxon>Panagrolaimus</taxon>
    </lineage>
</organism>
<accession>A0AC34RMD8</accession>
<proteinExistence type="predicted"/>
<dbReference type="Proteomes" id="UP000887576">
    <property type="component" value="Unplaced"/>
</dbReference>
<evidence type="ECO:0000313" key="2">
    <source>
        <dbReference type="WBParaSite" id="JU765_v2.g8275.t1"/>
    </source>
</evidence>
<name>A0AC34RMD8_9BILA</name>
<evidence type="ECO:0000313" key="1">
    <source>
        <dbReference type="Proteomes" id="UP000887576"/>
    </source>
</evidence>
<protein>
    <submittedName>
        <fullName evidence="2">Trimethylguanosine synthase</fullName>
    </submittedName>
</protein>
<reference evidence="2" key="1">
    <citation type="submission" date="2022-11" db="UniProtKB">
        <authorList>
            <consortium name="WormBaseParasite"/>
        </authorList>
    </citation>
    <scope>IDENTIFICATION</scope>
</reference>
<dbReference type="WBParaSite" id="JU765_v2.g8275.t1">
    <property type="protein sequence ID" value="JU765_v2.g8275.t1"/>
    <property type="gene ID" value="JU765_v2.g8275"/>
</dbReference>
<sequence>MSSVEIKDREYLFEWDLLLQAVFKPIEGGEPIKACFSKVYLEDSELWIDAKVGELTMDSKPKVHSPGSHKSTPTKTSKMDDFCFDDPDHDTSEEEAIDPDADAMLAMGLPVCFDQTPLNNKKSGASKKKLFNVDNYWTRFGKLFTSGVEELSKLTQGDAIENTLFYTALKAAVSRATKLVKNHTKVEYFYDLLKAGKLEPTEEDVMRLIKSDVAKFNTICTSNDAVNFVKKLRQLHYVSGFQLKKNDNDKVCKPESAVEILKDYESVKFRTFPPLIPKKIVNYNLMDCEDLDAPEVEESKSGIVKTDEGDPKNFDFSFDPVRDAHLVARDALKFFGKNSSIKKYWHQRFRLMSKLNDGILFDEESWFSVTPEQIARHIADRFSNYKNGLILDCFTGAGGNAIHFALRGIYVYAIDLDPLKIRIAKQNAKIYGVEDKIQFFCGNAFHIMDSFIKSKNGKKIFDAIFLSPPWGGPEYSKEKEFKLEMCTPNGYDIFLKSLKLTENI</sequence>